<name>E8LC69_9FIRM</name>
<dbReference type="EMBL" id="AEVN01000015">
    <property type="protein sequence ID" value="EFY05573.1"/>
    <property type="molecule type" value="Genomic_DNA"/>
</dbReference>
<keyword evidence="2" id="KW-1185">Reference proteome</keyword>
<sequence length="43" mass="4863">MGAVSRRKLDREQFIIDGAEAALTHKASKMLTITNSFFLYIFA</sequence>
<evidence type="ECO:0000313" key="1">
    <source>
        <dbReference type="EMBL" id="EFY05573.1"/>
    </source>
</evidence>
<protein>
    <submittedName>
        <fullName evidence="1">Uncharacterized protein</fullName>
    </submittedName>
</protein>
<organism evidence="1 2">
    <name type="scientific">Phascolarctobacterium succinatutens YIT 12067</name>
    <dbReference type="NCBI Taxonomy" id="626939"/>
    <lineage>
        <taxon>Bacteria</taxon>
        <taxon>Bacillati</taxon>
        <taxon>Bacillota</taxon>
        <taxon>Negativicutes</taxon>
        <taxon>Acidaminococcales</taxon>
        <taxon>Acidaminococcaceae</taxon>
        <taxon>Phascolarctobacterium</taxon>
    </lineage>
</organism>
<gene>
    <name evidence="1" type="ORF">HMPREF9443_00435</name>
</gene>
<accession>E8LC69</accession>
<dbReference type="HOGENOM" id="CLU_3237397_0_0_9"/>
<evidence type="ECO:0000313" key="2">
    <source>
        <dbReference type="Proteomes" id="UP000004923"/>
    </source>
</evidence>
<reference evidence="1 2" key="1">
    <citation type="submission" date="2011-01" db="EMBL/GenBank/DDBJ databases">
        <authorList>
            <person name="Weinstock G."/>
            <person name="Sodergren E."/>
            <person name="Clifton S."/>
            <person name="Fulton L."/>
            <person name="Fulton B."/>
            <person name="Courtney L."/>
            <person name="Fronick C."/>
            <person name="Harrison M."/>
            <person name="Strong C."/>
            <person name="Farmer C."/>
            <person name="Delahaunty K."/>
            <person name="Markovic C."/>
            <person name="Hall O."/>
            <person name="Minx P."/>
            <person name="Tomlinson C."/>
            <person name="Mitreva M."/>
            <person name="Hou S."/>
            <person name="Chen J."/>
            <person name="Wollam A."/>
            <person name="Pepin K.H."/>
            <person name="Johnson M."/>
            <person name="Bhonagiri V."/>
            <person name="Zhang X."/>
            <person name="Suruliraj S."/>
            <person name="Warren W."/>
            <person name="Chinwalla A."/>
            <person name="Mardis E.R."/>
            <person name="Wilson R.K."/>
        </authorList>
    </citation>
    <scope>NUCLEOTIDE SEQUENCE [LARGE SCALE GENOMIC DNA]</scope>
    <source>
        <strain evidence="1 2">YIT 12067</strain>
    </source>
</reference>
<dbReference type="AlphaFoldDB" id="E8LC69"/>
<comment type="caution">
    <text evidence="1">The sequence shown here is derived from an EMBL/GenBank/DDBJ whole genome shotgun (WGS) entry which is preliminary data.</text>
</comment>
<proteinExistence type="predicted"/>
<dbReference type="Proteomes" id="UP000004923">
    <property type="component" value="Unassembled WGS sequence"/>
</dbReference>